<sequence length="540" mass="59235">MSSTGDLELNFASDGPTFRRAKAPGRNKHSKTFKKQCQQKQQRRDDRARKPRILKGSAQAAEPSAGSLKGYQLSGPNSQQHKQPHKKARLDVEDLRAGDASQASVSEGKAAEAGEAVPALAASQKRHVVFGGEAKALAELLNSRDDAPFEEEPLEGAEIEEGMTDILAAVQASQLRDRHFAYNPSGQATGDYHSSDEDGDEQAGAGVPFRQLRASPQTQTAGVPLSGLLRQNDKQQEEDVGPKTYKEGLAQSNAAKGPKLQPLGPSETKTFVELGVAQTLSDHLQEYGMSTPRQIQRASVPSLLAGQDVVIQNLEASGKTFAYLVAIINQLQAAEKRISREAGTHAVVLAPSVSICTKVEAALQILLKRYFWLVGGSMHGSEARNKEKARLRRGVTVLVCTPGRLLDHLQHTEAFRTADLRWLVLDDVDQMLQTDAKDQLGQIFKLLRDRSRQPAQHWQNVLVMRKRKLQDWSPLAGLKLDKPVLATCRDSQDPHSDGYSKPAKIVNHSHQTTARVHANGHKDANRMFSGITKKQRMRAP</sequence>
<dbReference type="GO" id="GO:0003723">
    <property type="term" value="F:RNA binding"/>
    <property type="evidence" value="ECO:0007669"/>
    <property type="project" value="UniProtKB-UniRule"/>
</dbReference>
<dbReference type="PROSITE" id="PS51192">
    <property type="entry name" value="HELICASE_ATP_BIND_1"/>
    <property type="match status" value="1"/>
</dbReference>
<evidence type="ECO:0000313" key="7">
    <source>
        <dbReference type="EMBL" id="KAK9821504.1"/>
    </source>
</evidence>
<evidence type="ECO:0000259" key="6">
    <source>
        <dbReference type="PROSITE" id="PS51192"/>
    </source>
</evidence>
<evidence type="ECO:0000256" key="5">
    <source>
        <dbReference type="SAM" id="MobiDB-lite"/>
    </source>
</evidence>
<name>A0AAW1QJC6_9CHLO</name>
<evidence type="ECO:0000256" key="4">
    <source>
        <dbReference type="RuleBase" id="RU365068"/>
    </source>
</evidence>
<keyword evidence="4" id="KW-0347">Helicase</keyword>
<evidence type="ECO:0000256" key="2">
    <source>
        <dbReference type="ARBA" id="ARBA00022801"/>
    </source>
</evidence>
<evidence type="ECO:0000256" key="1">
    <source>
        <dbReference type="ARBA" id="ARBA00022741"/>
    </source>
</evidence>
<dbReference type="SUPFAM" id="SSF52540">
    <property type="entry name" value="P-loop containing nucleoside triphosphate hydrolases"/>
    <property type="match status" value="1"/>
</dbReference>
<evidence type="ECO:0000313" key="8">
    <source>
        <dbReference type="Proteomes" id="UP001438707"/>
    </source>
</evidence>
<dbReference type="SMART" id="SM00487">
    <property type="entry name" value="DEXDc"/>
    <property type="match status" value="1"/>
</dbReference>
<feature type="compositionally biased region" description="Low complexity" evidence="5">
    <location>
        <begin position="103"/>
        <end position="116"/>
    </location>
</feature>
<dbReference type="GO" id="GO:0003724">
    <property type="term" value="F:RNA helicase activity"/>
    <property type="evidence" value="ECO:0007669"/>
    <property type="project" value="UniProtKB-EC"/>
</dbReference>
<gene>
    <name evidence="7" type="ORF">WJX74_004504</name>
</gene>
<dbReference type="GO" id="GO:0016787">
    <property type="term" value="F:hydrolase activity"/>
    <property type="evidence" value="ECO:0007669"/>
    <property type="project" value="UniProtKB-KW"/>
</dbReference>
<dbReference type="InterPro" id="IPR027417">
    <property type="entry name" value="P-loop_NTPase"/>
</dbReference>
<keyword evidence="1 4" id="KW-0547">Nucleotide-binding</keyword>
<dbReference type="PANTHER" id="PTHR24031">
    <property type="entry name" value="RNA HELICASE"/>
    <property type="match status" value="1"/>
</dbReference>
<evidence type="ECO:0000256" key="3">
    <source>
        <dbReference type="ARBA" id="ARBA00022840"/>
    </source>
</evidence>
<feature type="region of interest" description="Disordered" evidence="5">
    <location>
        <begin position="181"/>
        <end position="240"/>
    </location>
</feature>
<comment type="caution">
    <text evidence="7">The sequence shown here is derived from an EMBL/GenBank/DDBJ whole genome shotgun (WGS) entry which is preliminary data.</text>
</comment>
<dbReference type="Pfam" id="PF00270">
    <property type="entry name" value="DEAD"/>
    <property type="match status" value="1"/>
</dbReference>
<accession>A0AAW1QJC6</accession>
<dbReference type="EMBL" id="JALJOS010000037">
    <property type="protein sequence ID" value="KAK9821504.1"/>
    <property type="molecule type" value="Genomic_DNA"/>
</dbReference>
<dbReference type="Gene3D" id="3.40.50.300">
    <property type="entry name" value="P-loop containing nucleotide triphosphate hydrolases"/>
    <property type="match status" value="1"/>
</dbReference>
<dbReference type="AlphaFoldDB" id="A0AAW1QJC6"/>
<comment type="function">
    <text evidence="4">RNA helicase.</text>
</comment>
<feature type="compositionally biased region" description="Basic residues" evidence="5">
    <location>
        <begin position="19"/>
        <end position="34"/>
    </location>
</feature>
<keyword evidence="3 4" id="KW-0067">ATP-binding</keyword>
<proteinExistence type="inferred from homology"/>
<keyword evidence="4" id="KW-0694">RNA-binding</keyword>
<feature type="domain" description="Helicase ATP-binding" evidence="6">
    <location>
        <begin position="300"/>
        <end position="462"/>
    </location>
</feature>
<comment type="similarity">
    <text evidence="4">Belongs to the DEAD box helicase family.</text>
</comment>
<dbReference type="Proteomes" id="UP001438707">
    <property type="component" value="Unassembled WGS sequence"/>
</dbReference>
<keyword evidence="8" id="KW-1185">Reference proteome</keyword>
<comment type="domain">
    <text evidence="4">The Q motif is unique to and characteristic of the DEAD box family of RNA helicases and controls ATP binding and hydrolysis.</text>
</comment>
<reference evidence="7 8" key="1">
    <citation type="journal article" date="2024" name="Nat. Commun.">
        <title>Phylogenomics reveals the evolutionary origins of lichenization in chlorophyte algae.</title>
        <authorList>
            <person name="Puginier C."/>
            <person name="Libourel C."/>
            <person name="Otte J."/>
            <person name="Skaloud P."/>
            <person name="Haon M."/>
            <person name="Grisel S."/>
            <person name="Petersen M."/>
            <person name="Berrin J.G."/>
            <person name="Delaux P.M."/>
            <person name="Dal Grande F."/>
            <person name="Keller J."/>
        </authorList>
    </citation>
    <scope>NUCLEOTIDE SEQUENCE [LARGE SCALE GENOMIC DNA]</scope>
    <source>
        <strain evidence="7 8">SAG 2145</strain>
    </source>
</reference>
<dbReference type="InterPro" id="IPR014001">
    <property type="entry name" value="Helicase_ATP-bd"/>
</dbReference>
<dbReference type="EC" id="3.6.4.13" evidence="4"/>
<comment type="catalytic activity">
    <reaction evidence="4">
        <text>ATP + H2O = ADP + phosphate + H(+)</text>
        <dbReference type="Rhea" id="RHEA:13065"/>
        <dbReference type="ChEBI" id="CHEBI:15377"/>
        <dbReference type="ChEBI" id="CHEBI:15378"/>
        <dbReference type="ChEBI" id="CHEBI:30616"/>
        <dbReference type="ChEBI" id="CHEBI:43474"/>
        <dbReference type="ChEBI" id="CHEBI:456216"/>
        <dbReference type="EC" id="3.6.4.13"/>
    </reaction>
</comment>
<feature type="compositionally biased region" description="Basic and acidic residues" evidence="5">
    <location>
        <begin position="231"/>
        <end position="240"/>
    </location>
</feature>
<protein>
    <recommendedName>
        <fullName evidence="4">ATP-dependent RNA helicase</fullName>
        <ecNumber evidence="4">3.6.4.13</ecNumber>
    </recommendedName>
</protein>
<organism evidence="7 8">
    <name type="scientific">Apatococcus lobatus</name>
    <dbReference type="NCBI Taxonomy" id="904363"/>
    <lineage>
        <taxon>Eukaryota</taxon>
        <taxon>Viridiplantae</taxon>
        <taxon>Chlorophyta</taxon>
        <taxon>core chlorophytes</taxon>
        <taxon>Trebouxiophyceae</taxon>
        <taxon>Chlorellales</taxon>
        <taxon>Chlorellaceae</taxon>
        <taxon>Apatococcus</taxon>
    </lineage>
</organism>
<keyword evidence="2 4" id="KW-0378">Hydrolase</keyword>
<dbReference type="GO" id="GO:0005524">
    <property type="term" value="F:ATP binding"/>
    <property type="evidence" value="ECO:0007669"/>
    <property type="project" value="UniProtKB-UniRule"/>
</dbReference>
<dbReference type="InterPro" id="IPR011545">
    <property type="entry name" value="DEAD/DEAH_box_helicase_dom"/>
</dbReference>
<feature type="region of interest" description="Disordered" evidence="5">
    <location>
        <begin position="1"/>
        <end position="116"/>
    </location>
</feature>